<reference evidence="10" key="2">
    <citation type="submission" date="2021-04" db="EMBL/GenBank/DDBJ databases">
        <authorList>
            <person name="Gilroy R."/>
        </authorList>
    </citation>
    <scope>NUCLEOTIDE SEQUENCE</scope>
    <source>
        <strain evidence="10">4376</strain>
    </source>
</reference>
<dbReference type="SUPFAM" id="SSF52540">
    <property type="entry name" value="P-loop containing nucleoside triphosphate hydrolases"/>
    <property type="match status" value="2"/>
</dbReference>
<dbReference type="InterPro" id="IPR044742">
    <property type="entry name" value="DEAD/DEAH_RhlB"/>
</dbReference>
<dbReference type="PROSITE" id="PS51195">
    <property type="entry name" value="Q_MOTIF"/>
    <property type="match status" value="1"/>
</dbReference>
<dbReference type="InterPro" id="IPR014001">
    <property type="entry name" value="Helicase_ATP-bd"/>
</dbReference>
<dbReference type="GO" id="GO:0005829">
    <property type="term" value="C:cytosol"/>
    <property type="evidence" value="ECO:0007669"/>
    <property type="project" value="TreeGrafter"/>
</dbReference>
<evidence type="ECO:0000259" key="7">
    <source>
        <dbReference type="PROSITE" id="PS51192"/>
    </source>
</evidence>
<evidence type="ECO:0000256" key="6">
    <source>
        <dbReference type="PROSITE-ProRule" id="PRU00552"/>
    </source>
</evidence>
<feature type="domain" description="DEAD-box RNA helicase Q" evidence="9">
    <location>
        <begin position="6"/>
        <end position="34"/>
    </location>
</feature>
<dbReference type="AlphaFoldDB" id="A0A9D1UP39"/>
<dbReference type="InterPro" id="IPR027417">
    <property type="entry name" value="P-loop_NTPase"/>
</dbReference>
<evidence type="ECO:0000256" key="2">
    <source>
        <dbReference type="ARBA" id="ARBA00022801"/>
    </source>
</evidence>
<proteinExistence type="inferred from homology"/>
<dbReference type="SMART" id="SM00487">
    <property type="entry name" value="DEXDc"/>
    <property type="match status" value="1"/>
</dbReference>
<keyword evidence="3 10" id="KW-0347">Helicase</keyword>
<keyword evidence="1" id="KW-0547">Nucleotide-binding</keyword>
<keyword evidence="2" id="KW-0378">Hydrolase</keyword>
<name>A0A9D1UP39_9CORY</name>
<protein>
    <submittedName>
        <fullName evidence="10">DEAD/DEAH box helicase</fullName>
    </submittedName>
</protein>
<dbReference type="GO" id="GO:0016787">
    <property type="term" value="F:hydrolase activity"/>
    <property type="evidence" value="ECO:0007669"/>
    <property type="project" value="UniProtKB-KW"/>
</dbReference>
<evidence type="ECO:0000259" key="8">
    <source>
        <dbReference type="PROSITE" id="PS51194"/>
    </source>
</evidence>
<dbReference type="EMBL" id="DXFZ01000002">
    <property type="protein sequence ID" value="HIW94872.1"/>
    <property type="molecule type" value="Genomic_DNA"/>
</dbReference>
<dbReference type="GO" id="GO:0003676">
    <property type="term" value="F:nucleic acid binding"/>
    <property type="evidence" value="ECO:0007669"/>
    <property type="project" value="InterPro"/>
</dbReference>
<evidence type="ECO:0000313" key="11">
    <source>
        <dbReference type="Proteomes" id="UP000824189"/>
    </source>
</evidence>
<evidence type="ECO:0000256" key="4">
    <source>
        <dbReference type="ARBA" id="ARBA00022840"/>
    </source>
</evidence>
<evidence type="ECO:0000256" key="5">
    <source>
        <dbReference type="ARBA" id="ARBA00038437"/>
    </source>
</evidence>
<comment type="caution">
    <text evidence="10">The sequence shown here is derived from an EMBL/GenBank/DDBJ whole genome shotgun (WGS) entry which is preliminary data.</text>
</comment>
<dbReference type="PANTHER" id="PTHR47959:SF13">
    <property type="entry name" value="ATP-DEPENDENT RNA HELICASE RHLE"/>
    <property type="match status" value="1"/>
</dbReference>
<dbReference type="InterPro" id="IPR011545">
    <property type="entry name" value="DEAD/DEAH_box_helicase_dom"/>
</dbReference>
<evidence type="ECO:0000256" key="3">
    <source>
        <dbReference type="ARBA" id="ARBA00022806"/>
    </source>
</evidence>
<feature type="domain" description="Helicase ATP-binding" evidence="7">
    <location>
        <begin position="37"/>
        <end position="210"/>
    </location>
</feature>
<dbReference type="PROSITE" id="PS51194">
    <property type="entry name" value="HELICASE_CTER"/>
    <property type="match status" value="1"/>
</dbReference>
<dbReference type="GO" id="GO:0005524">
    <property type="term" value="F:ATP binding"/>
    <property type="evidence" value="ECO:0007669"/>
    <property type="project" value="UniProtKB-KW"/>
</dbReference>
<evidence type="ECO:0000256" key="1">
    <source>
        <dbReference type="ARBA" id="ARBA00022741"/>
    </source>
</evidence>
<dbReference type="Proteomes" id="UP000824189">
    <property type="component" value="Unassembled WGS sequence"/>
</dbReference>
<accession>A0A9D1UP39</accession>
<keyword evidence="4" id="KW-0067">ATP-binding</keyword>
<comment type="similarity">
    <text evidence="5">Belongs to the DEAD box helicase family.</text>
</comment>
<dbReference type="PANTHER" id="PTHR47959">
    <property type="entry name" value="ATP-DEPENDENT RNA HELICASE RHLE-RELATED"/>
    <property type="match status" value="1"/>
</dbReference>
<dbReference type="Pfam" id="PF00270">
    <property type="entry name" value="DEAD"/>
    <property type="match status" value="1"/>
</dbReference>
<evidence type="ECO:0000313" key="10">
    <source>
        <dbReference type="EMBL" id="HIW94872.1"/>
    </source>
</evidence>
<dbReference type="InterPro" id="IPR050079">
    <property type="entry name" value="DEAD_box_RNA_helicase"/>
</dbReference>
<dbReference type="InterPro" id="IPR001650">
    <property type="entry name" value="Helicase_C-like"/>
</dbReference>
<feature type="short sequence motif" description="Q motif" evidence="6">
    <location>
        <begin position="6"/>
        <end position="34"/>
    </location>
</feature>
<feature type="domain" description="Helicase C-terminal" evidence="8">
    <location>
        <begin position="238"/>
        <end position="389"/>
    </location>
</feature>
<dbReference type="PROSITE" id="PS51192">
    <property type="entry name" value="HELICASE_ATP_BIND_1"/>
    <property type="match status" value="1"/>
</dbReference>
<dbReference type="Gene3D" id="3.40.50.300">
    <property type="entry name" value="P-loop containing nucleotide triphosphate hydrolases"/>
    <property type="match status" value="2"/>
</dbReference>
<dbReference type="GO" id="GO:0003724">
    <property type="term" value="F:RNA helicase activity"/>
    <property type="evidence" value="ECO:0007669"/>
    <property type="project" value="InterPro"/>
</dbReference>
<gene>
    <name evidence="10" type="ORF">H9867_00045</name>
</gene>
<sequence>MADTSTTFAELGLAPQLVRALKAEGLVHPFPIQAAAIPTALEGRDVLGRGPTGSGKTFTFGLPMIHRLTQGFSTPKQPRGLILVPTRELAAQVRERLDPLAAAAGQRVLEVVGGVKIQRNITALARPVDILMATPGRLQDLVDQKILSLASVETVALDEADQMADMGFLPQVTKLLKLVPRSAQHLLFSATLDGDVQQLVDRFLTDPVEFSTGEAKVSVDSMDHTLVVSATPDERTVVLRELAVSASKMVMFVRTTHGADRLAKKLLKMGTHAVALHGNKGQSTRTAALAAFASGEAPVLVATDIAARGIDVKDVDVVVHVDAPADPKAYVHRAGRTARAGAAGVVVTLTYTDKEADVLAMMSKAGVTPAVVAAGSFSLKHILPTAKKN</sequence>
<reference evidence="10" key="1">
    <citation type="journal article" date="2021" name="PeerJ">
        <title>Extensive microbial diversity within the chicken gut microbiome revealed by metagenomics and culture.</title>
        <authorList>
            <person name="Gilroy R."/>
            <person name="Ravi A."/>
            <person name="Getino M."/>
            <person name="Pursley I."/>
            <person name="Horton D.L."/>
            <person name="Alikhan N.F."/>
            <person name="Baker D."/>
            <person name="Gharbi K."/>
            <person name="Hall N."/>
            <person name="Watson M."/>
            <person name="Adriaenssens E.M."/>
            <person name="Foster-Nyarko E."/>
            <person name="Jarju S."/>
            <person name="Secka A."/>
            <person name="Antonio M."/>
            <person name="Oren A."/>
            <person name="Chaudhuri R.R."/>
            <person name="La Ragione R."/>
            <person name="Hildebrand F."/>
            <person name="Pallen M.J."/>
        </authorList>
    </citation>
    <scope>NUCLEOTIDE SEQUENCE</scope>
    <source>
        <strain evidence="10">4376</strain>
    </source>
</reference>
<dbReference type="SMART" id="SM00490">
    <property type="entry name" value="HELICc"/>
    <property type="match status" value="1"/>
</dbReference>
<dbReference type="CDD" id="cd00268">
    <property type="entry name" value="DEADc"/>
    <property type="match status" value="1"/>
</dbReference>
<evidence type="ECO:0000259" key="9">
    <source>
        <dbReference type="PROSITE" id="PS51195"/>
    </source>
</evidence>
<dbReference type="InterPro" id="IPR014014">
    <property type="entry name" value="RNA_helicase_DEAD_Q_motif"/>
</dbReference>
<organism evidence="10 11">
    <name type="scientific">Candidatus Corynebacterium gallistercoris</name>
    <dbReference type="NCBI Taxonomy" id="2838530"/>
    <lineage>
        <taxon>Bacteria</taxon>
        <taxon>Bacillati</taxon>
        <taxon>Actinomycetota</taxon>
        <taxon>Actinomycetes</taxon>
        <taxon>Mycobacteriales</taxon>
        <taxon>Corynebacteriaceae</taxon>
        <taxon>Corynebacterium</taxon>
    </lineage>
</organism>
<dbReference type="Pfam" id="PF00271">
    <property type="entry name" value="Helicase_C"/>
    <property type="match status" value="1"/>
</dbReference>